<evidence type="ECO:0000256" key="3">
    <source>
        <dbReference type="ARBA" id="ARBA00023163"/>
    </source>
</evidence>
<dbReference type="Proteomes" id="UP000228945">
    <property type="component" value="Chromosome"/>
</dbReference>
<evidence type="ECO:0000313" key="7">
    <source>
        <dbReference type="Proteomes" id="UP000228945"/>
    </source>
</evidence>
<dbReference type="RefSeq" id="WP_099621750.1">
    <property type="nucleotide sequence ID" value="NZ_CP024201.1"/>
</dbReference>
<dbReference type="PROSITE" id="PS50977">
    <property type="entry name" value="HTH_TETR_2"/>
    <property type="match status" value="1"/>
</dbReference>
<keyword evidence="1" id="KW-0805">Transcription regulation</keyword>
<dbReference type="SUPFAM" id="SSF46689">
    <property type="entry name" value="Homeodomain-like"/>
    <property type="match status" value="1"/>
</dbReference>
<dbReference type="InterPro" id="IPR009057">
    <property type="entry name" value="Homeodomain-like_sf"/>
</dbReference>
<dbReference type="SUPFAM" id="SSF48498">
    <property type="entry name" value="Tetracyclin repressor-like, C-terminal domain"/>
    <property type="match status" value="1"/>
</dbReference>
<keyword evidence="2 4" id="KW-0238">DNA-binding</keyword>
<dbReference type="Pfam" id="PF21993">
    <property type="entry name" value="TetR_C_13_2"/>
    <property type="match status" value="1"/>
</dbReference>
<dbReference type="InterPro" id="IPR036271">
    <property type="entry name" value="Tet_transcr_reg_TetR-rel_C_sf"/>
</dbReference>
<dbReference type="PANTHER" id="PTHR47506:SF3">
    <property type="entry name" value="HTH-TYPE TRANSCRIPTIONAL REGULATOR LMRA"/>
    <property type="match status" value="1"/>
</dbReference>
<evidence type="ECO:0000259" key="5">
    <source>
        <dbReference type="PROSITE" id="PS50977"/>
    </source>
</evidence>
<gene>
    <name evidence="6" type="ORF">CSW64_08735</name>
</gene>
<dbReference type="OrthoDB" id="9787680at2"/>
<dbReference type="PANTHER" id="PTHR47506">
    <property type="entry name" value="TRANSCRIPTIONAL REGULATORY PROTEIN"/>
    <property type="match status" value="1"/>
</dbReference>
<dbReference type="Pfam" id="PF00440">
    <property type="entry name" value="TetR_N"/>
    <property type="match status" value="1"/>
</dbReference>
<organism evidence="6 7">
    <name type="scientific">Caulobacter mirabilis</name>
    <dbReference type="NCBI Taxonomy" id="69666"/>
    <lineage>
        <taxon>Bacteria</taxon>
        <taxon>Pseudomonadati</taxon>
        <taxon>Pseudomonadota</taxon>
        <taxon>Alphaproteobacteria</taxon>
        <taxon>Caulobacterales</taxon>
        <taxon>Caulobacteraceae</taxon>
        <taxon>Caulobacter</taxon>
    </lineage>
</organism>
<dbReference type="AlphaFoldDB" id="A0A2D2AWW9"/>
<dbReference type="InterPro" id="IPR054156">
    <property type="entry name" value="YxaF_TetR_C"/>
</dbReference>
<sequence>MPAQPKHRAAIVAAAAGLFRRNGYAATGLNDIVARSKAPKGSLYHYFPRGKAQIGEAAVLAAGALVRDTLERLAVEQPDAAALVREYVRWLGIWMAQSGWRDGCPITTVLLETAAEDEIIRAAGREAFAGWVEVLTRRLEADGVAPERAKSLAGVAVSALEGSLIQARVERSEAPIAAVGEMLAELFAAARYPLGGRA</sequence>
<dbReference type="GO" id="GO:0003677">
    <property type="term" value="F:DNA binding"/>
    <property type="evidence" value="ECO:0007669"/>
    <property type="project" value="UniProtKB-UniRule"/>
</dbReference>
<reference evidence="6 7" key="1">
    <citation type="submission" date="2017-10" db="EMBL/GenBank/DDBJ databases">
        <title>Genome sequence of Caulobacter mirabilis FWC38.</title>
        <authorList>
            <person name="Fiebig A."/>
            <person name="Crosson S."/>
        </authorList>
    </citation>
    <scope>NUCLEOTIDE SEQUENCE [LARGE SCALE GENOMIC DNA]</scope>
    <source>
        <strain evidence="6 7">FWC 38</strain>
    </source>
</reference>
<dbReference type="InterPro" id="IPR001647">
    <property type="entry name" value="HTH_TetR"/>
</dbReference>
<feature type="domain" description="HTH tetR-type" evidence="5">
    <location>
        <begin position="5"/>
        <end position="65"/>
    </location>
</feature>
<evidence type="ECO:0000256" key="1">
    <source>
        <dbReference type="ARBA" id="ARBA00023015"/>
    </source>
</evidence>
<proteinExistence type="predicted"/>
<dbReference type="Gene3D" id="1.10.357.10">
    <property type="entry name" value="Tetracycline Repressor, domain 2"/>
    <property type="match status" value="1"/>
</dbReference>
<keyword evidence="3" id="KW-0804">Transcription</keyword>
<name>A0A2D2AWW9_9CAUL</name>
<dbReference type="EMBL" id="CP024201">
    <property type="protein sequence ID" value="ATQ42493.1"/>
    <property type="molecule type" value="Genomic_DNA"/>
</dbReference>
<feature type="DNA-binding region" description="H-T-H motif" evidence="4">
    <location>
        <begin position="28"/>
        <end position="47"/>
    </location>
</feature>
<evidence type="ECO:0000313" key="6">
    <source>
        <dbReference type="EMBL" id="ATQ42493.1"/>
    </source>
</evidence>
<evidence type="ECO:0000256" key="4">
    <source>
        <dbReference type="PROSITE-ProRule" id="PRU00335"/>
    </source>
</evidence>
<accession>A0A2D2AWW9</accession>
<protein>
    <submittedName>
        <fullName evidence="6">TetR family transcriptional regulator</fullName>
    </submittedName>
</protein>
<keyword evidence="7" id="KW-1185">Reference proteome</keyword>
<dbReference type="KEGG" id="cmb:CSW64_08735"/>
<evidence type="ECO:0000256" key="2">
    <source>
        <dbReference type="ARBA" id="ARBA00023125"/>
    </source>
</evidence>